<reference evidence="2" key="1">
    <citation type="submission" date="2015-10" db="EMBL/GenBank/DDBJ databases">
        <title>Complete Genome Sequence of Aeromonas schubertii strain WL1483.</title>
        <authorList>
            <person name="Liu L."/>
        </authorList>
    </citation>
    <scope>NUCLEOTIDE SEQUENCE [LARGE SCALE GENOMIC DNA]</scope>
    <source>
        <strain evidence="2">WL1483</strain>
    </source>
</reference>
<sequence length="382" mass="42404">MRPLIWCVLGLLPTLQAASLYQLEETDDPLRLRVTLSVEGNAPYRLSPSRSQPGQAGGTPVCLDDKKGVMGALTHCRQWQWSIPLTPAPAEGVDAALQQSVRLGPGSWLVSEWGNFPRTGVEARVCLPDGSCTPLPPLSAPPLFLSQGLATLKTQSRANVRITHDAMAERLPLDSLQGQLEAILAYLGEQLDRPMPPDWHLIWLARDVESHSLGGAAGANLFVANYPVRRGEPTAEATQRLLRISAHEAVHQLLTEDWPAWAAEGLAEYLAIKSLRHFRLQGERAVDEWQAHALPDKRSGLYLAYERLREGDPSLYPLFYVKGAAFWEELDHRLASQGTSPGSWPARLTFDEQGQLDAGSQRWLEEVLGPLRWQGLEQRYLK</sequence>
<accession>A0A0S2SDN8</accession>
<gene>
    <name evidence="1" type="ORF">WL1483_379</name>
</gene>
<evidence type="ECO:0008006" key="3">
    <source>
        <dbReference type="Google" id="ProtNLM"/>
    </source>
</evidence>
<dbReference type="PATRIC" id="fig|652.5.peg.3305"/>
<proteinExistence type="predicted"/>
<protein>
    <recommendedName>
        <fullName evidence="3">DUF1570 domain-containing protein</fullName>
    </recommendedName>
</protein>
<reference evidence="1 2" key="2">
    <citation type="journal article" date="2016" name="Genome Announc.">
        <title>Complete Genome Sequence of the Highly Virulent Aeromonas schubertii Strain WL1483, Isolated from Diseased Snakehead Fish (Channa argus) in China.</title>
        <authorList>
            <person name="Liu L."/>
            <person name="Li N."/>
            <person name="Zhang D."/>
            <person name="Fu X."/>
            <person name="Shi C."/>
            <person name="Lin Q."/>
            <person name="Hao G."/>
        </authorList>
    </citation>
    <scope>NUCLEOTIDE SEQUENCE [LARGE SCALE GENOMIC DNA]</scope>
    <source>
        <strain evidence="1 2">WL1483</strain>
    </source>
</reference>
<name>A0A0S2SDN8_9GAMM</name>
<dbReference type="EMBL" id="CP013067">
    <property type="protein sequence ID" value="ALP39798.1"/>
    <property type="molecule type" value="Genomic_DNA"/>
</dbReference>
<dbReference type="AlphaFoldDB" id="A0A0S2SDN8"/>
<dbReference type="RefSeq" id="WP_060587168.1">
    <property type="nucleotide sequence ID" value="NZ_CP013067.1"/>
</dbReference>
<dbReference type="Proteomes" id="UP000058114">
    <property type="component" value="Chromosome"/>
</dbReference>
<organism evidence="1 2">
    <name type="scientific">Aeromonas schubertii</name>
    <dbReference type="NCBI Taxonomy" id="652"/>
    <lineage>
        <taxon>Bacteria</taxon>
        <taxon>Pseudomonadati</taxon>
        <taxon>Pseudomonadota</taxon>
        <taxon>Gammaproteobacteria</taxon>
        <taxon>Aeromonadales</taxon>
        <taxon>Aeromonadaceae</taxon>
        <taxon>Aeromonas</taxon>
    </lineage>
</organism>
<evidence type="ECO:0000313" key="2">
    <source>
        <dbReference type="Proteomes" id="UP000058114"/>
    </source>
</evidence>
<dbReference type="KEGG" id="asr:WL1483_379"/>
<evidence type="ECO:0000313" key="1">
    <source>
        <dbReference type="EMBL" id="ALP39798.1"/>
    </source>
</evidence>